<comment type="similarity">
    <text evidence="1">In the N-terminal section; belongs to the LXG family.</text>
</comment>
<dbReference type="InterPro" id="IPR006829">
    <property type="entry name" value="LXG_dom"/>
</dbReference>
<dbReference type="Proteomes" id="UP000509410">
    <property type="component" value="Chromosome"/>
</dbReference>
<name>A0A7H8V8U8_STRSA</name>
<evidence type="ECO:0000256" key="2">
    <source>
        <dbReference type="SAM" id="Coils"/>
    </source>
</evidence>
<reference evidence="4 5" key="1">
    <citation type="submission" date="2019-05" db="EMBL/GenBank/DDBJ databases">
        <title>The organization of the Streptococcus sanguinis genomes.</title>
        <authorList>
            <person name="Wu C.H."/>
            <person name="Chen Y.Y.M."/>
            <person name="Wang H.Y."/>
        </authorList>
    </citation>
    <scope>NUCLEOTIDE SEQUENCE [LARGE SCALE GENOMIC DNA]</scope>
    <source>
        <strain evidence="4 5">CGMH010</strain>
    </source>
</reference>
<sequence length="610" mass="69241">MSIDMYLEAARTQAESLGRAVEQCLGQNLKLISVLSAFHNEDELTGKAYDSAKNHVVGTVIPIVQGVILYQEAIALACQNFVSNYTAEVDGKSWRQSELEEKIRFAEQQLAELERKSQLYSNNKGMSIVDFSASIAVAESAKQVFQEILDNLLAFNDSSPTIFAEAESYLAAASTGLSQAGQSWDASTQTYLPPRRDADLSWKATINSGWTKRQEMIEEVKRQNAKKTEFDRIAEMDYDDLLHNYSEIISAKESGDLNSPLYKPNKTQYRLRLEKAVVKRYEEVKDLPRKNNVSKYTLQKVDPFFKAKIDRMNQKELEEYYPGLKFSPIAPILDHNYYSSETDEANDIYLAARYQELDSQNPISKHDPNFEQKRFEYIAETGLDPATGKEADKELLNYATNYAKYAPSIKAGYDFLMVGTAAWSTRAYNKDIQTQRADAQINEYYQIKDAVRTQNAGSQSVVGPQLPSKNWTPELPEITPVYGPNIVSEGWRPKMPILTEGNTDIPKPTFKPSMEIPVNERGYTKSSLKLGREVHKEYKASEINGSTRRKEFVLPSGRRVDFIDFENQTVYELKPNNPKQIKLGVKQLQGYIEEINAEFGGNWKGVLDTY</sequence>
<dbReference type="InterPro" id="IPR051768">
    <property type="entry name" value="Bact_secretion_toxin"/>
</dbReference>
<organism evidence="4 5">
    <name type="scientific">Streptococcus sanguinis</name>
    <dbReference type="NCBI Taxonomy" id="1305"/>
    <lineage>
        <taxon>Bacteria</taxon>
        <taxon>Bacillati</taxon>
        <taxon>Bacillota</taxon>
        <taxon>Bacilli</taxon>
        <taxon>Lactobacillales</taxon>
        <taxon>Streptococcaceae</taxon>
        <taxon>Streptococcus</taxon>
    </lineage>
</organism>
<accession>A0A7H8V8U8</accession>
<keyword evidence="2" id="KW-0175">Coiled coil</keyword>
<dbReference type="PANTHER" id="PTHR34976:SF1">
    <property type="entry name" value="TOXIN BC_0920"/>
    <property type="match status" value="1"/>
</dbReference>
<evidence type="ECO:0000259" key="3">
    <source>
        <dbReference type="PROSITE" id="PS51756"/>
    </source>
</evidence>
<protein>
    <recommendedName>
        <fullName evidence="3">LXG domain-containing protein</fullName>
    </recommendedName>
</protein>
<evidence type="ECO:0000313" key="4">
    <source>
        <dbReference type="EMBL" id="QLB52805.1"/>
    </source>
</evidence>
<dbReference type="InterPro" id="IPR028902">
    <property type="entry name" value="Tox-REase-9_dom"/>
</dbReference>
<dbReference type="PANTHER" id="PTHR34976">
    <property type="entry name" value="RIBONUCLEASE YQCG-RELATED"/>
    <property type="match status" value="1"/>
</dbReference>
<dbReference type="EMBL" id="CP040556">
    <property type="protein sequence ID" value="QLB52805.1"/>
    <property type="molecule type" value="Genomic_DNA"/>
</dbReference>
<evidence type="ECO:0000256" key="1">
    <source>
        <dbReference type="ARBA" id="ARBA00034117"/>
    </source>
</evidence>
<feature type="domain" description="LXG" evidence="3">
    <location>
        <begin position="1"/>
        <end position="223"/>
    </location>
</feature>
<dbReference type="PROSITE" id="PS51756">
    <property type="entry name" value="LXG"/>
    <property type="match status" value="1"/>
</dbReference>
<dbReference type="AlphaFoldDB" id="A0A7H8V8U8"/>
<gene>
    <name evidence="4" type="ORF">FFV08_09480</name>
</gene>
<evidence type="ECO:0000313" key="5">
    <source>
        <dbReference type="Proteomes" id="UP000509410"/>
    </source>
</evidence>
<proteinExistence type="inferred from homology"/>
<feature type="coiled-coil region" evidence="2">
    <location>
        <begin position="96"/>
        <end position="123"/>
    </location>
</feature>
<dbReference type="Pfam" id="PF15650">
    <property type="entry name" value="Tox-REase-9"/>
    <property type="match status" value="1"/>
</dbReference>